<feature type="transmembrane region" description="Helical" evidence="1">
    <location>
        <begin position="94"/>
        <end position="114"/>
    </location>
</feature>
<feature type="domain" description="EamA" evidence="2">
    <location>
        <begin position="4"/>
        <end position="114"/>
    </location>
</feature>
<feature type="transmembrane region" description="Helical" evidence="1">
    <location>
        <begin position="159"/>
        <end position="178"/>
    </location>
</feature>
<keyword evidence="1" id="KW-0472">Membrane</keyword>
<keyword evidence="1" id="KW-1133">Transmembrane helix</keyword>
<dbReference type="Proteomes" id="UP000431485">
    <property type="component" value="Unassembled WGS sequence"/>
</dbReference>
<comment type="caution">
    <text evidence="3">The sequence shown here is derived from an EMBL/GenBank/DDBJ whole genome shotgun (WGS) entry which is preliminary data.</text>
</comment>
<dbReference type="Pfam" id="PF00892">
    <property type="entry name" value="EamA"/>
    <property type="match status" value="1"/>
</dbReference>
<accession>A0A7X2RVS2</accession>
<dbReference type="OrthoDB" id="6847955at2"/>
<feature type="transmembrane region" description="Helical" evidence="1">
    <location>
        <begin position="198"/>
        <end position="215"/>
    </location>
</feature>
<feature type="transmembrane region" description="Helical" evidence="1">
    <location>
        <begin position="221"/>
        <end position="240"/>
    </location>
</feature>
<feature type="transmembrane region" description="Helical" evidence="1">
    <location>
        <begin position="247"/>
        <end position="269"/>
    </location>
</feature>
<feature type="transmembrane region" description="Helical" evidence="1">
    <location>
        <begin position="126"/>
        <end position="144"/>
    </location>
</feature>
<proteinExistence type="predicted"/>
<organism evidence="3 4">
    <name type="scientific">Pseudomonas karstica</name>
    <dbReference type="NCBI Taxonomy" id="1055468"/>
    <lineage>
        <taxon>Bacteria</taxon>
        <taxon>Pseudomonadati</taxon>
        <taxon>Pseudomonadota</taxon>
        <taxon>Gammaproteobacteria</taxon>
        <taxon>Pseudomonadales</taxon>
        <taxon>Pseudomonadaceae</taxon>
        <taxon>Pseudomonas</taxon>
    </lineage>
</organism>
<reference evidence="3 4" key="1">
    <citation type="submission" date="2019-11" db="EMBL/GenBank/DDBJ databases">
        <title>Pseudmonas karstica sp. nov. and Pseudomonas spelaei sp. nov. from caves.</title>
        <authorList>
            <person name="Zeman M."/>
        </authorList>
    </citation>
    <scope>NUCLEOTIDE SEQUENCE [LARGE SCALE GENOMIC DNA]</scope>
    <source>
        <strain evidence="3 4">CCM 7891</strain>
    </source>
</reference>
<feature type="transmembrane region" description="Helical" evidence="1">
    <location>
        <begin position="275"/>
        <end position="296"/>
    </location>
</feature>
<dbReference type="RefSeq" id="WP_154744594.1">
    <property type="nucleotide sequence ID" value="NZ_JBHSTG010000049.1"/>
</dbReference>
<feature type="transmembrane region" description="Helical" evidence="1">
    <location>
        <begin position="69"/>
        <end position="88"/>
    </location>
</feature>
<dbReference type="InterPro" id="IPR000620">
    <property type="entry name" value="EamA_dom"/>
</dbReference>
<dbReference type="GO" id="GO:0016020">
    <property type="term" value="C:membrane"/>
    <property type="evidence" value="ECO:0007669"/>
    <property type="project" value="InterPro"/>
</dbReference>
<keyword evidence="1" id="KW-0812">Transmembrane</keyword>
<feature type="transmembrane region" description="Helical" evidence="1">
    <location>
        <begin position="30"/>
        <end position="53"/>
    </location>
</feature>
<gene>
    <name evidence="3" type="ORF">GIR22_17725</name>
</gene>
<evidence type="ECO:0000259" key="2">
    <source>
        <dbReference type="Pfam" id="PF00892"/>
    </source>
</evidence>
<keyword evidence="4" id="KW-1185">Reference proteome</keyword>
<evidence type="ECO:0000256" key="1">
    <source>
        <dbReference type="SAM" id="Phobius"/>
    </source>
</evidence>
<dbReference type="AlphaFoldDB" id="A0A7X2RVS2"/>
<dbReference type="EMBL" id="WLYI01000024">
    <property type="protein sequence ID" value="MTD20965.1"/>
    <property type="molecule type" value="Genomic_DNA"/>
</dbReference>
<sequence length="307" mass="33324">MKKTGVVLGLLFCFISAAFDVYVAFLTQAISTLLVIFYCFVSSGVLFLAYTLLKDKASLLFRIKRDMPLVVLANVSVLFNWGGLFYALRYLEPAVVGVASVACGPALTLVISAFDKEGGRAGRIETVISYLVLLSVGIMLYNSFVGDSGISSNSQEQRVLGIVSVVVCALGTVLYTIVSKRLFSRAWAVHEILATRNILMIVLCVVLILNSGASFGVSSSLVVPMLILVVVGHLLPVYLIQKTIFHLSAIHVSLVLLTLPVFTLALQYLDSRVEFSAPSMVAIIIIVLLLGVLALYKVNEARRVRND</sequence>
<evidence type="ECO:0000313" key="3">
    <source>
        <dbReference type="EMBL" id="MTD20965.1"/>
    </source>
</evidence>
<evidence type="ECO:0000313" key="4">
    <source>
        <dbReference type="Proteomes" id="UP000431485"/>
    </source>
</evidence>
<protein>
    <submittedName>
        <fullName evidence="3">EamA family transporter</fullName>
    </submittedName>
</protein>
<name>A0A7X2RVS2_9PSED</name>